<evidence type="ECO:0000256" key="1">
    <source>
        <dbReference type="SAM" id="Phobius"/>
    </source>
</evidence>
<organism evidence="2 3">
    <name type="scientific">Nocardioides panacihumi</name>
    <dbReference type="NCBI Taxonomy" id="400774"/>
    <lineage>
        <taxon>Bacteria</taxon>
        <taxon>Bacillati</taxon>
        <taxon>Actinomycetota</taxon>
        <taxon>Actinomycetes</taxon>
        <taxon>Propionibacteriales</taxon>
        <taxon>Nocardioidaceae</taxon>
        <taxon>Nocardioides</taxon>
    </lineage>
</organism>
<keyword evidence="1" id="KW-0812">Transmembrane</keyword>
<name>A0ABN2R8F9_9ACTN</name>
<accession>A0ABN2R8F9</accession>
<gene>
    <name evidence="2" type="ORF">GCM10009798_26990</name>
</gene>
<reference evidence="2 3" key="1">
    <citation type="journal article" date="2019" name="Int. J. Syst. Evol. Microbiol.">
        <title>The Global Catalogue of Microorganisms (GCM) 10K type strain sequencing project: providing services to taxonomists for standard genome sequencing and annotation.</title>
        <authorList>
            <consortium name="The Broad Institute Genomics Platform"/>
            <consortium name="The Broad Institute Genome Sequencing Center for Infectious Disease"/>
            <person name="Wu L."/>
            <person name="Ma J."/>
        </authorList>
    </citation>
    <scope>NUCLEOTIDE SEQUENCE [LARGE SCALE GENOMIC DNA]</scope>
    <source>
        <strain evidence="2 3">JCM 15309</strain>
    </source>
</reference>
<protein>
    <recommendedName>
        <fullName evidence="4">SLATT domain-containing protein</fullName>
    </recommendedName>
</protein>
<sequence length="162" mass="18157">MDADEPGPQREVQPERDWDHIFDALSLEYGTLREELLEKTTRRAQTTAFMSAAAAALVAIASAKDADWVPLLVAVAAVFGVLAALTWVQNSRTIGRLSTHVAQLELDIDEAVNRNLAATQYLRWETEHQKRNWWYKLWYGAGRAPQSRADPEKDEAENGGHA</sequence>
<proteinExistence type="predicted"/>
<keyword evidence="1" id="KW-0472">Membrane</keyword>
<evidence type="ECO:0000313" key="2">
    <source>
        <dbReference type="EMBL" id="GAA1965307.1"/>
    </source>
</evidence>
<dbReference type="Proteomes" id="UP001500571">
    <property type="component" value="Unassembled WGS sequence"/>
</dbReference>
<keyword evidence="3" id="KW-1185">Reference proteome</keyword>
<evidence type="ECO:0000313" key="3">
    <source>
        <dbReference type="Proteomes" id="UP001500571"/>
    </source>
</evidence>
<dbReference type="EMBL" id="BAAAPB010000002">
    <property type="protein sequence ID" value="GAA1965307.1"/>
    <property type="molecule type" value="Genomic_DNA"/>
</dbReference>
<feature type="transmembrane region" description="Helical" evidence="1">
    <location>
        <begin position="69"/>
        <end position="88"/>
    </location>
</feature>
<dbReference type="RefSeq" id="WP_344045485.1">
    <property type="nucleotide sequence ID" value="NZ_BAAAPB010000002.1"/>
</dbReference>
<feature type="transmembrane region" description="Helical" evidence="1">
    <location>
        <begin position="46"/>
        <end position="63"/>
    </location>
</feature>
<evidence type="ECO:0008006" key="4">
    <source>
        <dbReference type="Google" id="ProtNLM"/>
    </source>
</evidence>
<keyword evidence="1" id="KW-1133">Transmembrane helix</keyword>
<comment type="caution">
    <text evidence="2">The sequence shown here is derived from an EMBL/GenBank/DDBJ whole genome shotgun (WGS) entry which is preliminary data.</text>
</comment>